<dbReference type="EMBL" id="MFQW01000051">
    <property type="protein sequence ID" value="OGH84983.1"/>
    <property type="molecule type" value="Genomic_DNA"/>
</dbReference>
<keyword evidence="5 7" id="KW-0472">Membrane</keyword>
<evidence type="ECO:0000256" key="1">
    <source>
        <dbReference type="ARBA" id="ARBA00004651"/>
    </source>
</evidence>
<dbReference type="Pfam" id="PF12704">
    <property type="entry name" value="MacB_PCD"/>
    <property type="match status" value="1"/>
</dbReference>
<dbReference type="Proteomes" id="UP000178349">
    <property type="component" value="Unassembled WGS sequence"/>
</dbReference>
<comment type="caution">
    <text evidence="10">The sequence shown here is derived from an EMBL/GenBank/DDBJ whole genome shotgun (WGS) entry which is preliminary data.</text>
</comment>
<feature type="transmembrane region" description="Helical" evidence="7">
    <location>
        <begin position="21"/>
        <end position="44"/>
    </location>
</feature>
<feature type="transmembrane region" description="Helical" evidence="7">
    <location>
        <begin position="360"/>
        <end position="386"/>
    </location>
</feature>
<evidence type="ECO:0000259" key="9">
    <source>
        <dbReference type="Pfam" id="PF12704"/>
    </source>
</evidence>
<keyword evidence="2" id="KW-1003">Cell membrane</keyword>
<evidence type="ECO:0000259" key="8">
    <source>
        <dbReference type="Pfam" id="PF02687"/>
    </source>
</evidence>
<dbReference type="InterPro" id="IPR050250">
    <property type="entry name" value="Macrolide_Exporter_MacB"/>
</dbReference>
<dbReference type="InterPro" id="IPR003838">
    <property type="entry name" value="ABC3_permease_C"/>
</dbReference>
<reference evidence="10 11" key="1">
    <citation type="journal article" date="2016" name="Nat. Commun.">
        <title>Thousands of microbial genomes shed light on interconnected biogeochemical processes in an aquifer system.</title>
        <authorList>
            <person name="Anantharaman K."/>
            <person name="Brown C.T."/>
            <person name="Hug L.A."/>
            <person name="Sharon I."/>
            <person name="Castelle C.J."/>
            <person name="Probst A.J."/>
            <person name="Thomas B.C."/>
            <person name="Singh A."/>
            <person name="Wilkins M.J."/>
            <person name="Karaoz U."/>
            <person name="Brodie E.L."/>
            <person name="Williams K.H."/>
            <person name="Hubbard S.S."/>
            <person name="Banfield J.F."/>
        </authorList>
    </citation>
    <scope>NUCLEOTIDE SEQUENCE [LARGE SCALE GENOMIC DNA]</scope>
</reference>
<evidence type="ECO:0008006" key="12">
    <source>
        <dbReference type="Google" id="ProtNLM"/>
    </source>
</evidence>
<evidence type="ECO:0000313" key="11">
    <source>
        <dbReference type="Proteomes" id="UP000178349"/>
    </source>
</evidence>
<dbReference type="PANTHER" id="PTHR30572:SF4">
    <property type="entry name" value="ABC TRANSPORTER PERMEASE YTRF"/>
    <property type="match status" value="1"/>
</dbReference>
<feature type="transmembrane region" description="Helical" evidence="7">
    <location>
        <begin position="325"/>
        <end position="354"/>
    </location>
</feature>
<dbReference type="InterPro" id="IPR025857">
    <property type="entry name" value="MacB_PCD"/>
</dbReference>
<gene>
    <name evidence="10" type="ORF">A2493_01365</name>
</gene>
<evidence type="ECO:0000313" key="10">
    <source>
        <dbReference type="EMBL" id="OGH84983.1"/>
    </source>
</evidence>
<dbReference type="GO" id="GO:0022857">
    <property type="term" value="F:transmembrane transporter activity"/>
    <property type="evidence" value="ECO:0007669"/>
    <property type="project" value="TreeGrafter"/>
</dbReference>
<evidence type="ECO:0000256" key="4">
    <source>
        <dbReference type="ARBA" id="ARBA00022989"/>
    </source>
</evidence>
<feature type="transmembrane region" description="Helical" evidence="7">
    <location>
        <begin position="279"/>
        <end position="304"/>
    </location>
</feature>
<evidence type="ECO:0000256" key="7">
    <source>
        <dbReference type="SAM" id="Phobius"/>
    </source>
</evidence>
<comment type="similarity">
    <text evidence="6">Belongs to the ABC-4 integral membrane protein family.</text>
</comment>
<name>A0A1F6NML1_9BACT</name>
<comment type="subcellular location">
    <subcellularLocation>
        <location evidence="1">Cell membrane</location>
        <topology evidence="1">Multi-pass membrane protein</topology>
    </subcellularLocation>
</comment>
<sequence>MFLEILKMAGEALFSNKVRSFLSVLGIIIGVSTVIVVVGIGTGAQKQIADQYKNLSATTIMVMKQMGRDAVSSSKLDAGDSNFIAQNVANIKDTTVFISGNKTVAYGKESTSLNVFGNYFNFFDIGNLELASGRLINEEDVTSKTKVVVLGSGALTTLFGEGFDPGQAVGQSITIDSKKVEVVGVLKENGGSAMGRMSYDDSVFTPYSIAEQSLLGNTAQMMIVVLMNDVDNLKTGMEDITSLLRIQHKLKASQADDFRIFDPGSIVGAAQSSANTMSLLLVSIATIVLIVSGVGIMNVMFVTVAERTKEIGIAKAIGAQKQDILTQFLAESVILSIGGGMVGAILGQIIIPILNKFEGWYVVPSFSGVILAFTFSAAVGLFFGFYPALKASKLDPVDALRSE</sequence>
<keyword evidence="3 7" id="KW-0812">Transmembrane</keyword>
<dbReference type="GO" id="GO:0005886">
    <property type="term" value="C:plasma membrane"/>
    <property type="evidence" value="ECO:0007669"/>
    <property type="project" value="UniProtKB-SubCell"/>
</dbReference>
<keyword evidence="4 7" id="KW-1133">Transmembrane helix</keyword>
<dbReference type="AlphaFoldDB" id="A0A1F6NML1"/>
<feature type="domain" description="ABC3 transporter permease C-terminal" evidence="8">
    <location>
        <begin position="283"/>
        <end position="396"/>
    </location>
</feature>
<evidence type="ECO:0000256" key="5">
    <source>
        <dbReference type="ARBA" id="ARBA00023136"/>
    </source>
</evidence>
<evidence type="ECO:0000256" key="6">
    <source>
        <dbReference type="ARBA" id="ARBA00038076"/>
    </source>
</evidence>
<accession>A0A1F6NML1</accession>
<evidence type="ECO:0000256" key="3">
    <source>
        <dbReference type="ARBA" id="ARBA00022692"/>
    </source>
</evidence>
<organism evidence="10 11">
    <name type="scientific">Candidatus Magasanikbacteria bacterium RIFOXYC12_FULL_33_11</name>
    <dbReference type="NCBI Taxonomy" id="1798701"/>
    <lineage>
        <taxon>Bacteria</taxon>
        <taxon>Candidatus Magasanikiibacteriota</taxon>
    </lineage>
</organism>
<evidence type="ECO:0000256" key="2">
    <source>
        <dbReference type="ARBA" id="ARBA00022475"/>
    </source>
</evidence>
<dbReference type="Pfam" id="PF02687">
    <property type="entry name" value="FtsX"/>
    <property type="match status" value="1"/>
</dbReference>
<proteinExistence type="inferred from homology"/>
<protein>
    <recommendedName>
        <fullName evidence="12">Macrolide ABC transporter permease</fullName>
    </recommendedName>
</protein>
<dbReference type="PANTHER" id="PTHR30572">
    <property type="entry name" value="MEMBRANE COMPONENT OF TRANSPORTER-RELATED"/>
    <property type="match status" value="1"/>
</dbReference>
<feature type="domain" description="MacB-like periplasmic core" evidence="9">
    <location>
        <begin position="20"/>
        <end position="242"/>
    </location>
</feature>